<evidence type="ECO:0000313" key="2">
    <source>
        <dbReference type="Proteomes" id="UP000525078"/>
    </source>
</evidence>
<dbReference type="AlphaFoldDB" id="A0A7J6DV89"/>
<accession>A0A7J6DV89</accession>
<protein>
    <submittedName>
        <fullName evidence="1">Uncharacterized protein</fullName>
    </submittedName>
</protein>
<gene>
    <name evidence="1" type="ORF">F8388_017599</name>
</gene>
<proteinExistence type="predicted"/>
<sequence>MPRGHSEGPLLLFRSLVHDTCHPTDAPRRFLTVKNNQLEFAGKEKKQAPFVINHGSIRTSTTATAAAASCGYGGRFGSNVVWSSLVSNCSHGGFRCSCCGCTFPDSASC</sequence>
<dbReference type="EMBL" id="JAATIP010000377">
    <property type="protein sequence ID" value="KAF4350021.1"/>
    <property type="molecule type" value="Genomic_DNA"/>
</dbReference>
<name>A0A7J6DV89_CANSA</name>
<reference evidence="1 2" key="1">
    <citation type="journal article" date="2020" name="bioRxiv">
        <title>Sequence and annotation of 42 cannabis genomes reveals extensive copy number variation in cannabinoid synthesis and pathogen resistance genes.</title>
        <authorList>
            <person name="Mckernan K.J."/>
            <person name="Helbert Y."/>
            <person name="Kane L.T."/>
            <person name="Ebling H."/>
            <person name="Zhang L."/>
            <person name="Liu B."/>
            <person name="Eaton Z."/>
            <person name="Mclaughlin S."/>
            <person name="Kingan S."/>
            <person name="Baybayan P."/>
            <person name="Concepcion G."/>
            <person name="Jordan M."/>
            <person name="Riva A."/>
            <person name="Barbazuk W."/>
            <person name="Harkins T."/>
        </authorList>
    </citation>
    <scope>NUCLEOTIDE SEQUENCE [LARGE SCALE GENOMIC DNA]</scope>
    <source>
        <strain evidence="2">cv. Jamaican Lion 4</strain>
        <tissue evidence="1">Leaf</tissue>
    </source>
</reference>
<organism evidence="1 2">
    <name type="scientific">Cannabis sativa</name>
    <name type="common">Hemp</name>
    <name type="synonym">Marijuana</name>
    <dbReference type="NCBI Taxonomy" id="3483"/>
    <lineage>
        <taxon>Eukaryota</taxon>
        <taxon>Viridiplantae</taxon>
        <taxon>Streptophyta</taxon>
        <taxon>Embryophyta</taxon>
        <taxon>Tracheophyta</taxon>
        <taxon>Spermatophyta</taxon>
        <taxon>Magnoliopsida</taxon>
        <taxon>eudicotyledons</taxon>
        <taxon>Gunneridae</taxon>
        <taxon>Pentapetalae</taxon>
        <taxon>rosids</taxon>
        <taxon>fabids</taxon>
        <taxon>Rosales</taxon>
        <taxon>Cannabaceae</taxon>
        <taxon>Cannabis</taxon>
    </lineage>
</organism>
<comment type="caution">
    <text evidence="1">The sequence shown here is derived from an EMBL/GenBank/DDBJ whole genome shotgun (WGS) entry which is preliminary data.</text>
</comment>
<evidence type="ECO:0000313" key="1">
    <source>
        <dbReference type="EMBL" id="KAF4350021.1"/>
    </source>
</evidence>
<dbReference type="Proteomes" id="UP000525078">
    <property type="component" value="Unassembled WGS sequence"/>
</dbReference>